<gene>
    <name evidence="2" type="ORF">Cfor_07051</name>
</gene>
<accession>A0A6L2Q1Y9</accession>
<reference evidence="3" key="1">
    <citation type="submission" date="2020-01" db="EMBL/GenBank/DDBJ databases">
        <title>Draft genome sequence of the Termite Coptotermes fromosanus.</title>
        <authorList>
            <person name="Itakura S."/>
            <person name="Yosikawa Y."/>
            <person name="Umezawa K."/>
        </authorList>
    </citation>
    <scope>NUCLEOTIDE SEQUENCE [LARGE SCALE GENOMIC DNA]</scope>
</reference>
<dbReference type="AlphaFoldDB" id="A0A6L2Q1Y9"/>
<keyword evidence="3" id="KW-1185">Reference proteome</keyword>
<dbReference type="OrthoDB" id="6380971at2759"/>
<dbReference type="SMART" id="SM00700">
    <property type="entry name" value="JHBP"/>
    <property type="match status" value="1"/>
</dbReference>
<dbReference type="Proteomes" id="UP000502823">
    <property type="component" value="Unassembled WGS sequence"/>
</dbReference>
<comment type="caution">
    <text evidence="2">The sequence shown here is derived from an EMBL/GenBank/DDBJ whole genome shotgun (WGS) entry which is preliminary data.</text>
</comment>
<name>A0A6L2Q1Y9_COPFO</name>
<feature type="signal peptide" evidence="1">
    <location>
        <begin position="1"/>
        <end position="23"/>
    </location>
</feature>
<dbReference type="PANTHER" id="PTHR11008:SF9">
    <property type="entry name" value="PROTEIN TAKEOUT-LIKE PROTEIN"/>
    <property type="match status" value="1"/>
</dbReference>
<dbReference type="InParanoid" id="A0A6L2Q1Y9"/>
<evidence type="ECO:0000313" key="2">
    <source>
        <dbReference type="EMBL" id="GFG38756.1"/>
    </source>
</evidence>
<dbReference type="InterPro" id="IPR010562">
    <property type="entry name" value="Haemolymph_juvenile_hormone-bd"/>
</dbReference>
<dbReference type="Gene3D" id="3.15.10.30">
    <property type="entry name" value="Haemolymph juvenile hormone binding protein"/>
    <property type="match status" value="1"/>
</dbReference>
<dbReference type="PANTHER" id="PTHR11008">
    <property type="entry name" value="PROTEIN TAKEOUT-LIKE PROTEIN"/>
    <property type="match status" value="1"/>
</dbReference>
<dbReference type="InterPro" id="IPR038606">
    <property type="entry name" value="To_sf"/>
</dbReference>
<evidence type="ECO:0000313" key="3">
    <source>
        <dbReference type="Proteomes" id="UP000502823"/>
    </source>
</evidence>
<keyword evidence="1" id="KW-0732">Signal</keyword>
<organism evidence="2 3">
    <name type="scientific">Coptotermes formosanus</name>
    <name type="common">Formosan subterranean termite</name>
    <dbReference type="NCBI Taxonomy" id="36987"/>
    <lineage>
        <taxon>Eukaryota</taxon>
        <taxon>Metazoa</taxon>
        <taxon>Ecdysozoa</taxon>
        <taxon>Arthropoda</taxon>
        <taxon>Hexapoda</taxon>
        <taxon>Insecta</taxon>
        <taxon>Pterygota</taxon>
        <taxon>Neoptera</taxon>
        <taxon>Polyneoptera</taxon>
        <taxon>Dictyoptera</taxon>
        <taxon>Blattodea</taxon>
        <taxon>Blattoidea</taxon>
        <taxon>Termitoidae</taxon>
        <taxon>Rhinotermitidae</taxon>
        <taxon>Coptotermes</taxon>
    </lineage>
</organism>
<dbReference type="FunCoup" id="A0A6L2Q1Y9">
    <property type="interactions" value="1"/>
</dbReference>
<sequence length="298" mass="33909">MELQNITSVLITMAVLLGPPVGSEVAAKSRWIDLISGITLTSRDVIVGTVERVRDIFPSDKIVCPDDFVISELVHYFKGKMKYPHPSLELPILDPFFQRQMDFNITHDMIGQLSLYLEELNVTKMSEFNVNKMKMNWLRRKLDFDICFPEIHIRTKYNMNGILGNVLPVYGNGPASISAINVNFTGTIHLDADNNSLSIKTLFLNYNIEQFQINMMNLMGDKRLSELLNTVLSEEGTRILELVRTDVTHFGTNWLHSVGNYVLGKMSVSLSGVLDFMQTAATQKAREILNLYPFKHEF</sequence>
<evidence type="ECO:0000256" key="1">
    <source>
        <dbReference type="SAM" id="SignalP"/>
    </source>
</evidence>
<evidence type="ECO:0008006" key="4">
    <source>
        <dbReference type="Google" id="ProtNLM"/>
    </source>
</evidence>
<proteinExistence type="predicted"/>
<dbReference type="Pfam" id="PF06585">
    <property type="entry name" value="JHBP"/>
    <property type="match status" value="1"/>
</dbReference>
<dbReference type="EMBL" id="BLKM01012995">
    <property type="protein sequence ID" value="GFG38756.1"/>
    <property type="molecule type" value="Genomic_DNA"/>
</dbReference>
<protein>
    <recommendedName>
        <fullName evidence="4">Hemolymph juvenile hormone binding protein (JHBP)</fullName>
    </recommendedName>
</protein>
<feature type="chain" id="PRO_5026936252" description="Hemolymph juvenile hormone binding protein (JHBP)" evidence="1">
    <location>
        <begin position="24"/>
        <end position="298"/>
    </location>
</feature>